<keyword evidence="9 10" id="KW-0665">Pyrimidine biosynthesis</keyword>
<evidence type="ECO:0000313" key="13">
    <source>
        <dbReference type="Proteomes" id="UP000295543"/>
    </source>
</evidence>
<dbReference type="SUPFAM" id="SSF53271">
    <property type="entry name" value="PRTase-like"/>
    <property type="match status" value="1"/>
</dbReference>
<sequence>MSDHRTRFLQLALDADALRFGEFTLKSGRISPYFFNAGRFDTGAAIATLAGCYADALDAAGVEFDLLFGPAYKGIPLATALACEYARRGRDLPVAFNRKEAKAHGEGGVLIGAPLAGKRVLIVDDVITAGTAIREALGQIAEGGGTVSGIVIALDRQERVADDSVESAAQRVAREQGVPVVAIAALSDLLAFAGQHATLAAERDRLLAYRARHGSEPTS</sequence>
<dbReference type="OrthoDB" id="9779060at2"/>
<evidence type="ECO:0000256" key="10">
    <source>
        <dbReference type="HAMAP-Rule" id="MF_01208"/>
    </source>
</evidence>
<evidence type="ECO:0000256" key="6">
    <source>
        <dbReference type="ARBA" id="ARBA00022676"/>
    </source>
</evidence>
<comment type="cofactor">
    <cofactor evidence="10">
        <name>Mg(2+)</name>
        <dbReference type="ChEBI" id="CHEBI:18420"/>
    </cofactor>
</comment>
<evidence type="ECO:0000256" key="3">
    <source>
        <dbReference type="ARBA" id="ARBA00006340"/>
    </source>
</evidence>
<evidence type="ECO:0000256" key="5">
    <source>
        <dbReference type="ARBA" id="ARBA00011971"/>
    </source>
</evidence>
<evidence type="ECO:0000256" key="4">
    <source>
        <dbReference type="ARBA" id="ARBA00011738"/>
    </source>
</evidence>
<dbReference type="InterPro" id="IPR000836">
    <property type="entry name" value="PRTase_dom"/>
</dbReference>
<dbReference type="Gene3D" id="3.40.50.2020">
    <property type="match status" value="1"/>
</dbReference>
<comment type="pathway">
    <text evidence="2 10">Pyrimidine metabolism; UMP biosynthesis via de novo pathway; UMP from orotate: step 1/2.</text>
</comment>
<feature type="binding site" evidence="10">
    <location>
        <position position="156"/>
    </location>
    <ligand>
        <name>orotate</name>
        <dbReference type="ChEBI" id="CHEBI:30839"/>
    </ligand>
</feature>
<comment type="catalytic activity">
    <reaction evidence="10">
        <text>orotidine 5'-phosphate + diphosphate = orotate + 5-phospho-alpha-D-ribose 1-diphosphate</text>
        <dbReference type="Rhea" id="RHEA:10380"/>
        <dbReference type="ChEBI" id="CHEBI:30839"/>
        <dbReference type="ChEBI" id="CHEBI:33019"/>
        <dbReference type="ChEBI" id="CHEBI:57538"/>
        <dbReference type="ChEBI" id="CHEBI:58017"/>
        <dbReference type="EC" id="2.4.2.10"/>
    </reaction>
</comment>
<dbReference type="GO" id="GO:0006207">
    <property type="term" value="P:'de novo' pyrimidine nucleobase biosynthetic process"/>
    <property type="evidence" value="ECO:0007669"/>
    <property type="project" value="TreeGrafter"/>
</dbReference>
<accession>A0A4R5U632</accession>
<dbReference type="EMBL" id="SMTG01000007">
    <property type="protein sequence ID" value="TDK29235.1"/>
    <property type="molecule type" value="Genomic_DNA"/>
</dbReference>
<feature type="binding site" description="in other chain" evidence="10">
    <location>
        <position position="26"/>
    </location>
    <ligand>
        <name>5-phospho-alpha-D-ribose 1-diphosphate</name>
        <dbReference type="ChEBI" id="CHEBI:58017"/>
        <note>ligand shared between dimeric partners</note>
    </ligand>
</feature>
<evidence type="ECO:0000256" key="8">
    <source>
        <dbReference type="ARBA" id="ARBA00022842"/>
    </source>
</evidence>
<dbReference type="PANTHER" id="PTHR46683">
    <property type="entry name" value="OROTATE PHOSPHORIBOSYLTRANSFERASE 1-RELATED"/>
    <property type="match status" value="1"/>
</dbReference>
<comment type="similarity">
    <text evidence="3 10">Belongs to the purine/pyrimidine phosphoribosyltransferase family. PyrE subfamily.</text>
</comment>
<evidence type="ECO:0000259" key="11">
    <source>
        <dbReference type="Pfam" id="PF00156"/>
    </source>
</evidence>
<keyword evidence="8 10" id="KW-0460">Magnesium</keyword>
<keyword evidence="6 10" id="KW-0328">Glycosyltransferase</keyword>
<feature type="binding site" evidence="10">
    <location>
        <position position="98"/>
    </location>
    <ligand>
        <name>5-phospho-alpha-D-ribose 1-diphosphate</name>
        <dbReference type="ChEBI" id="CHEBI:58017"/>
        <note>ligand shared between dimeric partners</note>
    </ligand>
</feature>
<evidence type="ECO:0000256" key="2">
    <source>
        <dbReference type="ARBA" id="ARBA00004889"/>
    </source>
</evidence>
<reference evidence="12 13" key="1">
    <citation type="submission" date="2019-03" db="EMBL/GenBank/DDBJ databases">
        <title>Luteimonas zhaokaii sp.nov., isolated from the rectal contents of Plateau pika in Yushu, Qinghai Province, China.</title>
        <authorList>
            <person name="Zhang G."/>
        </authorList>
    </citation>
    <scope>NUCLEOTIDE SEQUENCE [LARGE SCALE GENOMIC DNA]</scope>
    <source>
        <strain evidence="12 13">THG-MD21</strain>
    </source>
</reference>
<dbReference type="CDD" id="cd06223">
    <property type="entry name" value="PRTases_typeI"/>
    <property type="match status" value="1"/>
</dbReference>
<dbReference type="PANTHER" id="PTHR46683:SF1">
    <property type="entry name" value="OROTATE PHOSPHORIBOSYLTRANSFERASE 1-RELATED"/>
    <property type="match status" value="1"/>
</dbReference>
<dbReference type="GO" id="GO:0005737">
    <property type="term" value="C:cytoplasm"/>
    <property type="evidence" value="ECO:0007669"/>
    <property type="project" value="TreeGrafter"/>
</dbReference>
<feature type="binding site" description="in other chain" evidence="10">
    <location>
        <position position="99"/>
    </location>
    <ligand>
        <name>5-phospho-alpha-D-ribose 1-diphosphate</name>
        <dbReference type="ChEBI" id="CHEBI:58017"/>
        <note>ligand shared between dimeric partners</note>
    </ligand>
</feature>
<dbReference type="Pfam" id="PF00156">
    <property type="entry name" value="Pribosyltran"/>
    <property type="match status" value="1"/>
</dbReference>
<feature type="binding site" evidence="10">
    <location>
        <position position="128"/>
    </location>
    <ligand>
        <name>orotate</name>
        <dbReference type="ChEBI" id="CHEBI:30839"/>
    </ligand>
</feature>
<keyword evidence="7 10" id="KW-0808">Transferase</keyword>
<comment type="function">
    <text evidence="1 10">Catalyzes the transfer of a ribosyl phosphate group from 5-phosphoribose 1-diphosphate to orotate, leading to the formation of orotidine monophosphate (OMP).</text>
</comment>
<dbReference type="Proteomes" id="UP000295543">
    <property type="component" value="Unassembled WGS sequence"/>
</dbReference>
<feature type="binding site" description="in other chain" evidence="10">
    <location>
        <begin position="124"/>
        <end position="132"/>
    </location>
    <ligand>
        <name>5-phospho-alpha-D-ribose 1-diphosphate</name>
        <dbReference type="ChEBI" id="CHEBI:58017"/>
        <note>ligand shared between dimeric partners</note>
    </ligand>
</feature>
<comment type="subunit">
    <text evidence="4 10">Homodimer.</text>
</comment>
<evidence type="ECO:0000313" key="12">
    <source>
        <dbReference type="EMBL" id="TDK29235.1"/>
    </source>
</evidence>
<feature type="binding site" description="in other chain" evidence="10">
    <location>
        <begin position="72"/>
        <end position="73"/>
    </location>
    <ligand>
        <name>5-phospho-alpha-D-ribose 1-diphosphate</name>
        <dbReference type="ChEBI" id="CHEBI:58017"/>
        <note>ligand shared between dimeric partners</note>
    </ligand>
</feature>
<gene>
    <name evidence="10 12" type="primary">pyrE</name>
    <name evidence="12" type="ORF">E2F49_14965</name>
</gene>
<feature type="binding site" evidence="10">
    <location>
        <begin position="34"/>
        <end position="35"/>
    </location>
    <ligand>
        <name>orotate</name>
        <dbReference type="ChEBI" id="CHEBI:30839"/>
    </ligand>
</feature>
<dbReference type="HAMAP" id="MF_01208">
    <property type="entry name" value="PyrE"/>
    <property type="match status" value="1"/>
</dbReference>
<dbReference type="AlphaFoldDB" id="A0A4R5U632"/>
<dbReference type="RefSeq" id="WP_133394632.1">
    <property type="nucleotide sequence ID" value="NZ_SMTG01000007.1"/>
</dbReference>
<protein>
    <recommendedName>
        <fullName evidence="5 10">Orotate phosphoribosyltransferase</fullName>
        <shortName evidence="10">OPRT</shortName>
        <shortName evidence="10">OPRTase</shortName>
        <ecNumber evidence="5 10">2.4.2.10</ecNumber>
    </recommendedName>
</protein>
<feature type="domain" description="Phosphoribosyltransferase" evidence="11">
    <location>
        <begin position="51"/>
        <end position="163"/>
    </location>
</feature>
<dbReference type="FunFam" id="3.40.50.2020:FF:000052">
    <property type="entry name" value="Orotate phosphoribosyltransferase"/>
    <property type="match status" value="1"/>
</dbReference>
<keyword evidence="13" id="KW-1185">Reference proteome</keyword>
<dbReference type="GO" id="GO:0004588">
    <property type="term" value="F:orotate phosphoribosyltransferase activity"/>
    <property type="evidence" value="ECO:0007669"/>
    <property type="project" value="UniProtKB-UniRule"/>
</dbReference>
<dbReference type="EC" id="2.4.2.10" evidence="5 10"/>
<dbReference type="InterPro" id="IPR023031">
    <property type="entry name" value="OPRT"/>
</dbReference>
<dbReference type="NCBIfam" id="TIGR00336">
    <property type="entry name" value="pyrE"/>
    <property type="match status" value="1"/>
</dbReference>
<feature type="binding site" evidence="10">
    <location>
        <position position="102"/>
    </location>
    <ligand>
        <name>5-phospho-alpha-D-ribose 1-diphosphate</name>
        <dbReference type="ChEBI" id="CHEBI:58017"/>
        <note>ligand shared between dimeric partners</note>
    </ligand>
</feature>
<dbReference type="GO" id="GO:0046132">
    <property type="term" value="P:pyrimidine ribonucleoside biosynthetic process"/>
    <property type="evidence" value="ECO:0007669"/>
    <property type="project" value="TreeGrafter"/>
</dbReference>
<evidence type="ECO:0000256" key="1">
    <source>
        <dbReference type="ARBA" id="ARBA00003769"/>
    </source>
</evidence>
<feature type="binding site" evidence="10">
    <location>
        <position position="104"/>
    </location>
    <ligand>
        <name>5-phospho-alpha-D-ribose 1-diphosphate</name>
        <dbReference type="ChEBI" id="CHEBI:58017"/>
        <note>ligand shared between dimeric partners</note>
    </ligand>
</feature>
<dbReference type="InterPro" id="IPR004467">
    <property type="entry name" value="Or_phspho_trans_dom"/>
</dbReference>
<dbReference type="InterPro" id="IPR029057">
    <property type="entry name" value="PRTase-like"/>
</dbReference>
<evidence type="ECO:0000256" key="9">
    <source>
        <dbReference type="ARBA" id="ARBA00022975"/>
    </source>
</evidence>
<dbReference type="GO" id="GO:0044205">
    <property type="term" value="P:'de novo' UMP biosynthetic process"/>
    <property type="evidence" value="ECO:0007669"/>
    <property type="project" value="UniProtKB-UniRule"/>
</dbReference>
<comment type="caution">
    <text evidence="12">The sequence shown here is derived from an EMBL/GenBank/DDBJ whole genome shotgun (WGS) entry which is preliminary data.</text>
</comment>
<dbReference type="UniPathway" id="UPA00070">
    <property type="reaction ID" value="UER00119"/>
</dbReference>
<proteinExistence type="inferred from homology"/>
<organism evidence="12 13">
    <name type="scientific">Luteimonas terrae</name>
    <dbReference type="NCBI Taxonomy" id="1530191"/>
    <lineage>
        <taxon>Bacteria</taxon>
        <taxon>Pseudomonadati</taxon>
        <taxon>Pseudomonadota</taxon>
        <taxon>Gammaproteobacteria</taxon>
        <taxon>Lysobacterales</taxon>
        <taxon>Lysobacteraceae</taxon>
        <taxon>Luteimonas</taxon>
    </lineage>
</organism>
<evidence type="ECO:0000256" key="7">
    <source>
        <dbReference type="ARBA" id="ARBA00022679"/>
    </source>
</evidence>
<name>A0A4R5U632_9GAMM</name>
<dbReference type="GO" id="GO:0000287">
    <property type="term" value="F:magnesium ion binding"/>
    <property type="evidence" value="ECO:0007669"/>
    <property type="project" value="UniProtKB-UniRule"/>
</dbReference>